<dbReference type="Pfam" id="PF00239">
    <property type="entry name" value="Resolvase"/>
    <property type="match status" value="1"/>
</dbReference>
<feature type="domain" description="Resolvase/invertase-type recombinase catalytic" evidence="2">
    <location>
        <begin position="2"/>
        <end position="154"/>
    </location>
</feature>
<dbReference type="PANTHER" id="PTHR30461">
    <property type="entry name" value="DNA-INVERTASE FROM LAMBDOID PROPHAGE"/>
    <property type="match status" value="1"/>
</dbReference>
<dbReference type="AlphaFoldDB" id="R5XFP3"/>
<accession>R5XFP3</accession>
<dbReference type="InterPro" id="IPR050639">
    <property type="entry name" value="SSR_resolvase"/>
</dbReference>
<organism evidence="4 5">
    <name type="scientific">Intestinibacter bartlettii CAG:1329</name>
    <dbReference type="NCBI Taxonomy" id="1263063"/>
    <lineage>
        <taxon>Bacteria</taxon>
        <taxon>Bacillati</taxon>
        <taxon>Bacillota</taxon>
        <taxon>Clostridia</taxon>
        <taxon>Peptostreptococcales</taxon>
        <taxon>Peptostreptococcaceae</taxon>
        <taxon>Intestinibacter</taxon>
    </lineage>
</organism>
<dbReference type="Gene3D" id="3.90.1750.20">
    <property type="entry name" value="Putative Large Serine Recombinase, Chain B, Domain 2"/>
    <property type="match status" value="1"/>
</dbReference>
<dbReference type="InterPro" id="IPR006119">
    <property type="entry name" value="Resolv_N"/>
</dbReference>
<evidence type="ECO:0000313" key="4">
    <source>
        <dbReference type="EMBL" id="CDA11234.1"/>
    </source>
</evidence>
<dbReference type="GO" id="GO:0003677">
    <property type="term" value="F:DNA binding"/>
    <property type="evidence" value="ECO:0007669"/>
    <property type="project" value="InterPro"/>
</dbReference>
<dbReference type="PROSITE" id="PS51736">
    <property type="entry name" value="RECOMBINASES_3"/>
    <property type="match status" value="1"/>
</dbReference>
<feature type="domain" description="Recombinase" evidence="3">
    <location>
        <begin position="162"/>
        <end position="286"/>
    </location>
</feature>
<dbReference type="PANTHER" id="PTHR30461:SF23">
    <property type="entry name" value="DNA RECOMBINASE-RELATED"/>
    <property type="match status" value="1"/>
</dbReference>
<dbReference type="CDD" id="cd00338">
    <property type="entry name" value="Ser_Recombinase"/>
    <property type="match status" value="1"/>
</dbReference>
<dbReference type="InterPro" id="IPR036162">
    <property type="entry name" value="Resolvase-like_N_sf"/>
</dbReference>
<protein>
    <submittedName>
        <fullName evidence="4">Resolvase protein</fullName>
    </submittedName>
</protein>
<dbReference type="RefSeq" id="WP_022072391.1">
    <property type="nucleotide sequence ID" value="NZ_HF999329.1"/>
</dbReference>
<dbReference type="InterPro" id="IPR011109">
    <property type="entry name" value="DNA_bind_recombinase_dom"/>
</dbReference>
<dbReference type="SMART" id="SM00857">
    <property type="entry name" value="Resolvase"/>
    <property type="match status" value="1"/>
</dbReference>
<sequence length="502" mass="59174">MKTCIYLRKSRADEEAEKQGEFETLHRHKTTLLKIAKEKCLNVVDIKEELESGESIKDRPRMIELLKEVENNQYDAVLVMDIDRLGRGNMQDQGLILDTFKNSDTKIITPRKIYNLNDEFDEEYSEFEAFMARKELKLINRRLQRGRIKSIEEGKYISTAPPYGYKFKYDDKGKKYLAIDEYQAEAVRLIFNMYLDMYGSSKIANRLNELGYRTNNNIKFKNKAVKDILTNITYCGYVKWKTVDRKNHNRVRSKDEQIIAKGNHEAIIDEITFNRAQEIRKNRYIPPTFEKKEISNPLAGVLICGKCGHNLIQAVDSRRSKDDVRRFYIKCKHCDNKASRFDYIEKAILNSLEDWLNEYKIKVSLEDDRTEIDKLKFESKAIKRELKNTENQQNKLYDFLERGIYSEEIFLERSVLLSNKIKSLKEELSRVNIEIISSKENTIAKKQLIPTLETTLENYYKSDNAKEKNILLKTVLDKVVYTKEKNQKNDNFSIELYPKLPK</sequence>
<evidence type="ECO:0000259" key="2">
    <source>
        <dbReference type="PROSITE" id="PS51736"/>
    </source>
</evidence>
<feature type="coiled-coil region" evidence="1">
    <location>
        <begin position="365"/>
        <end position="441"/>
    </location>
</feature>
<name>R5XFP3_9FIRM</name>
<evidence type="ECO:0000313" key="5">
    <source>
        <dbReference type="Proteomes" id="UP000017980"/>
    </source>
</evidence>
<dbReference type="EMBL" id="CBBD010000050">
    <property type="protein sequence ID" value="CDA11234.1"/>
    <property type="molecule type" value="Genomic_DNA"/>
</dbReference>
<dbReference type="Gene3D" id="3.40.50.1390">
    <property type="entry name" value="Resolvase, N-terminal catalytic domain"/>
    <property type="match status" value="1"/>
</dbReference>
<dbReference type="Proteomes" id="UP000017980">
    <property type="component" value="Unassembled WGS sequence"/>
</dbReference>
<comment type="caution">
    <text evidence="4">The sequence shown here is derived from an EMBL/GenBank/DDBJ whole genome shotgun (WGS) entry which is preliminary data.</text>
</comment>
<gene>
    <name evidence="4" type="ORF">BN488_02261</name>
</gene>
<reference evidence="4" key="1">
    <citation type="submission" date="2012-11" db="EMBL/GenBank/DDBJ databases">
        <title>Dependencies among metagenomic species, viruses, plasmids and units of genetic variation.</title>
        <authorList>
            <person name="Nielsen H.B."/>
            <person name="Almeida M."/>
            <person name="Juncker A.S."/>
            <person name="Rasmussen S."/>
            <person name="Li J."/>
            <person name="Sunagawa S."/>
            <person name="Plichta D."/>
            <person name="Gautier L."/>
            <person name="Le Chatelier E."/>
            <person name="Peletier E."/>
            <person name="Bonde I."/>
            <person name="Nielsen T."/>
            <person name="Manichanh C."/>
            <person name="Arumugam M."/>
            <person name="Batto J."/>
            <person name="Santos M.B.Q.D."/>
            <person name="Blom N."/>
            <person name="Borruel N."/>
            <person name="Burgdorf K.S."/>
            <person name="Boumezbeur F."/>
            <person name="Casellas F."/>
            <person name="Dore J."/>
            <person name="Guarner F."/>
            <person name="Hansen T."/>
            <person name="Hildebrand F."/>
            <person name="Kaas R.S."/>
            <person name="Kennedy S."/>
            <person name="Kristiansen K."/>
            <person name="Kultima J.R."/>
            <person name="Leonard P."/>
            <person name="Levenez F."/>
            <person name="Lund O."/>
            <person name="Moumen B."/>
            <person name="Le Paslier D."/>
            <person name="Pons N."/>
            <person name="Pedersen O."/>
            <person name="Prifti E."/>
            <person name="Qin J."/>
            <person name="Raes J."/>
            <person name="Tap J."/>
            <person name="Tims S."/>
            <person name="Ussery D.W."/>
            <person name="Yamada T."/>
            <person name="MetaHit consortium"/>
            <person name="Renault P."/>
            <person name="Sicheritz-Ponten T."/>
            <person name="Bork P."/>
            <person name="Wang J."/>
            <person name="Brunak S."/>
            <person name="Ehrlich S.D."/>
        </authorList>
    </citation>
    <scope>NUCLEOTIDE SEQUENCE [LARGE SCALE GENOMIC DNA]</scope>
</reference>
<proteinExistence type="predicted"/>
<evidence type="ECO:0000256" key="1">
    <source>
        <dbReference type="SAM" id="Coils"/>
    </source>
</evidence>
<dbReference type="InterPro" id="IPR038109">
    <property type="entry name" value="DNA_bind_recomb_sf"/>
</dbReference>
<dbReference type="GO" id="GO:0000150">
    <property type="term" value="F:DNA strand exchange activity"/>
    <property type="evidence" value="ECO:0007669"/>
    <property type="project" value="InterPro"/>
</dbReference>
<evidence type="ECO:0000259" key="3">
    <source>
        <dbReference type="PROSITE" id="PS51737"/>
    </source>
</evidence>
<dbReference type="Pfam" id="PF07508">
    <property type="entry name" value="Recombinase"/>
    <property type="match status" value="1"/>
</dbReference>
<dbReference type="PROSITE" id="PS51737">
    <property type="entry name" value="RECOMBINASE_DNA_BIND"/>
    <property type="match status" value="1"/>
</dbReference>
<keyword evidence="1" id="KW-0175">Coiled coil</keyword>
<dbReference type="SUPFAM" id="SSF53041">
    <property type="entry name" value="Resolvase-like"/>
    <property type="match status" value="1"/>
</dbReference>